<keyword evidence="2" id="KW-0812">Transmembrane</keyword>
<dbReference type="EMBL" id="WLYK01000008">
    <property type="protein sequence ID" value="MTD16025.1"/>
    <property type="molecule type" value="Genomic_DNA"/>
</dbReference>
<dbReference type="AlphaFoldDB" id="A0A7K1FPE5"/>
<reference evidence="3 4" key="1">
    <citation type="submission" date="2019-11" db="EMBL/GenBank/DDBJ databases">
        <authorList>
            <person name="Jiang L.-Q."/>
        </authorList>
    </citation>
    <scope>NUCLEOTIDE SEQUENCE [LARGE SCALE GENOMIC DNA]</scope>
    <source>
        <strain evidence="3 4">YIM 132087</strain>
    </source>
</reference>
<keyword evidence="2" id="KW-0472">Membrane</keyword>
<keyword evidence="2" id="KW-1133">Transmembrane helix</keyword>
<comment type="caution">
    <text evidence="3">The sequence shown here is derived from an EMBL/GenBank/DDBJ whole genome shotgun (WGS) entry which is preliminary data.</text>
</comment>
<keyword evidence="4" id="KW-1185">Reference proteome</keyword>
<evidence type="ECO:0000313" key="4">
    <source>
        <dbReference type="Proteomes" id="UP000460221"/>
    </source>
</evidence>
<accession>A0A7K1FPE5</accession>
<evidence type="ECO:0000256" key="2">
    <source>
        <dbReference type="SAM" id="Phobius"/>
    </source>
</evidence>
<sequence length="413" mass="43441">MDDPIDDDLRDVLRRTYDSAGVPPDLEQRLRALVEDPPARRQTWRPPLLAAAAVLAIGAVVAAATLWHRPPAPADGPNGPSPTLTSAVSTTSTSQEMTSSTTTRSATPSPTPSVGSEYDGPLPAPVTTAPTLQGICDVGVSSGPLRDLGVSASIVGDADGTAWVEFANSSGSTQDVGEQVRTFVLTDTDVPELVSWSRINTEPLPQTRIGPGESARVPWQPLLKGCGSGDLPLPPGRYRTFSVYNSSAGSLTTATVGLLVLSDGSAVVQGGDPYPIGVFPNEAGTGSEVLAGYPRWVLLPFRPEIFPIFAYLPIQDFNLKVDPSADSTCAWVERVSDGAIFRTVWPYGSILRVDESGRAEVIGQNGLVGPHSGTPFAFRYVARTEELVPDGATEGCPPDVAAAPAIEGEWVSR</sequence>
<evidence type="ECO:0000313" key="3">
    <source>
        <dbReference type="EMBL" id="MTD16025.1"/>
    </source>
</evidence>
<name>A0A7K1FPE5_9ACTN</name>
<feature type="transmembrane region" description="Helical" evidence="2">
    <location>
        <begin position="48"/>
        <end position="67"/>
    </location>
</feature>
<dbReference type="Proteomes" id="UP000460221">
    <property type="component" value="Unassembled WGS sequence"/>
</dbReference>
<protein>
    <submittedName>
        <fullName evidence="3">Uncharacterized protein</fullName>
    </submittedName>
</protein>
<gene>
    <name evidence="3" type="ORF">GIS00_18985</name>
</gene>
<feature type="region of interest" description="Disordered" evidence="1">
    <location>
        <begin position="71"/>
        <end position="126"/>
    </location>
</feature>
<dbReference type="RefSeq" id="WP_154770010.1">
    <property type="nucleotide sequence ID" value="NZ_WLYK01000008.1"/>
</dbReference>
<evidence type="ECO:0000256" key="1">
    <source>
        <dbReference type="SAM" id="MobiDB-lite"/>
    </source>
</evidence>
<feature type="compositionally biased region" description="Low complexity" evidence="1">
    <location>
        <begin position="81"/>
        <end position="108"/>
    </location>
</feature>
<organism evidence="3 4">
    <name type="scientific">Nakamurella alba</name>
    <dbReference type="NCBI Taxonomy" id="2665158"/>
    <lineage>
        <taxon>Bacteria</taxon>
        <taxon>Bacillati</taxon>
        <taxon>Actinomycetota</taxon>
        <taxon>Actinomycetes</taxon>
        <taxon>Nakamurellales</taxon>
        <taxon>Nakamurellaceae</taxon>
        <taxon>Nakamurella</taxon>
    </lineage>
</organism>
<proteinExistence type="predicted"/>